<keyword evidence="2" id="KW-1133">Transmembrane helix</keyword>
<proteinExistence type="predicted"/>
<protein>
    <submittedName>
        <fullName evidence="3">DUF6366 family protein</fullName>
    </submittedName>
</protein>
<gene>
    <name evidence="3" type="ORF">MUN87_10285</name>
</gene>
<dbReference type="RefSeq" id="WP_244747677.1">
    <property type="nucleotide sequence ID" value="NZ_CP095071.1"/>
</dbReference>
<sequence length="62" mass="6777">MSNQTPEERRERLRQQKLKGNPSGSIHGGGIADLVGSLGWKGTGILIVVIIVGVIIYNVFFR</sequence>
<keyword evidence="4" id="KW-1185">Reference proteome</keyword>
<dbReference type="Proteomes" id="UP000831537">
    <property type="component" value="Chromosome"/>
</dbReference>
<dbReference type="Pfam" id="PF19893">
    <property type="entry name" value="DUF6366"/>
    <property type="match status" value="1"/>
</dbReference>
<keyword evidence="2" id="KW-0812">Transmembrane</keyword>
<feature type="transmembrane region" description="Helical" evidence="2">
    <location>
        <begin position="43"/>
        <end position="61"/>
    </location>
</feature>
<evidence type="ECO:0000256" key="2">
    <source>
        <dbReference type="SAM" id="Phobius"/>
    </source>
</evidence>
<accession>A0ABY4GSN8</accession>
<evidence type="ECO:0000313" key="3">
    <source>
        <dbReference type="EMBL" id="UOQ87239.1"/>
    </source>
</evidence>
<feature type="region of interest" description="Disordered" evidence="1">
    <location>
        <begin position="1"/>
        <end position="24"/>
    </location>
</feature>
<name>A0ABY4GSN8_9BACI</name>
<dbReference type="InterPro" id="IPR045946">
    <property type="entry name" value="DUF6366"/>
</dbReference>
<feature type="compositionally biased region" description="Basic and acidic residues" evidence="1">
    <location>
        <begin position="1"/>
        <end position="14"/>
    </location>
</feature>
<evidence type="ECO:0000256" key="1">
    <source>
        <dbReference type="SAM" id="MobiDB-lite"/>
    </source>
</evidence>
<dbReference type="EMBL" id="CP095071">
    <property type="protein sequence ID" value="UOQ87239.1"/>
    <property type="molecule type" value="Genomic_DNA"/>
</dbReference>
<keyword evidence="2" id="KW-0472">Membrane</keyword>
<reference evidence="3 4" key="1">
    <citation type="submission" date="2022-04" db="EMBL/GenBank/DDBJ databases">
        <title>Gracilibacillus sp. isolated from saltern.</title>
        <authorList>
            <person name="Won M."/>
            <person name="Lee C.-M."/>
            <person name="Woen H.-Y."/>
            <person name="Kwon S.-W."/>
        </authorList>
    </citation>
    <scope>NUCLEOTIDE SEQUENCE [LARGE SCALE GENOMIC DNA]</scope>
    <source>
        <strain evidence="3 4">SSPM10-3</strain>
    </source>
</reference>
<evidence type="ECO:0000313" key="4">
    <source>
        <dbReference type="Proteomes" id="UP000831537"/>
    </source>
</evidence>
<organism evidence="3 4">
    <name type="scientific">Gracilibacillus salinarum</name>
    <dbReference type="NCBI Taxonomy" id="2932255"/>
    <lineage>
        <taxon>Bacteria</taxon>
        <taxon>Bacillati</taxon>
        <taxon>Bacillota</taxon>
        <taxon>Bacilli</taxon>
        <taxon>Bacillales</taxon>
        <taxon>Bacillaceae</taxon>
        <taxon>Gracilibacillus</taxon>
    </lineage>
</organism>